<keyword evidence="4" id="KW-0677">Repeat</keyword>
<evidence type="ECO:0000256" key="2">
    <source>
        <dbReference type="ARBA" id="ARBA00013699"/>
    </source>
</evidence>
<evidence type="ECO:0000256" key="5">
    <source>
        <dbReference type="ARBA" id="ARBA00022786"/>
    </source>
</evidence>
<dbReference type="InterPro" id="IPR011705">
    <property type="entry name" value="BACK"/>
</dbReference>
<gene>
    <name evidence="10" type="primary">LOC115891255</name>
</gene>
<dbReference type="SUPFAM" id="SSF50965">
    <property type="entry name" value="Galactose oxidase, central domain"/>
    <property type="match status" value="1"/>
</dbReference>
<evidence type="ECO:0000313" key="9">
    <source>
        <dbReference type="Proteomes" id="UP000504635"/>
    </source>
</evidence>
<dbReference type="PROSITE" id="PS50097">
    <property type="entry name" value="BTB"/>
    <property type="match status" value="1"/>
</dbReference>
<dbReference type="PIRSF" id="PIRSF037037">
    <property type="entry name" value="Kelch-like_protein_gigaxonin"/>
    <property type="match status" value="1"/>
</dbReference>
<keyword evidence="6" id="KW-0009">Actin-binding</keyword>
<organism evidence="9 10">
    <name type="scientific">Sitophilus oryzae</name>
    <name type="common">Rice weevil</name>
    <name type="synonym">Curculio oryzae</name>
    <dbReference type="NCBI Taxonomy" id="7048"/>
    <lineage>
        <taxon>Eukaryota</taxon>
        <taxon>Metazoa</taxon>
        <taxon>Ecdysozoa</taxon>
        <taxon>Arthropoda</taxon>
        <taxon>Hexapoda</taxon>
        <taxon>Insecta</taxon>
        <taxon>Pterygota</taxon>
        <taxon>Neoptera</taxon>
        <taxon>Endopterygota</taxon>
        <taxon>Coleoptera</taxon>
        <taxon>Polyphaga</taxon>
        <taxon>Cucujiformia</taxon>
        <taxon>Curculionidae</taxon>
        <taxon>Dryophthorinae</taxon>
        <taxon>Sitophilus</taxon>
    </lineage>
</organism>
<dbReference type="AlphaFoldDB" id="A0A6J2YTW3"/>
<comment type="pathway">
    <text evidence="1">Protein modification; protein ubiquitination.</text>
</comment>
<dbReference type="KEGG" id="soy:115891255"/>
<dbReference type="GO" id="GO:0003779">
    <property type="term" value="F:actin binding"/>
    <property type="evidence" value="ECO:0007669"/>
    <property type="project" value="UniProtKB-KW"/>
</dbReference>
<dbReference type="GO" id="GO:0016567">
    <property type="term" value="P:protein ubiquitination"/>
    <property type="evidence" value="ECO:0007669"/>
    <property type="project" value="UniProtKB-UniPathway"/>
</dbReference>
<dbReference type="InterPro" id="IPR006652">
    <property type="entry name" value="Kelch_1"/>
</dbReference>
<dbReference type="Pfam" id="PF24681">
    <property type="entry name" value="Kelch_KLHDC2_KLHL20_DRC7"/>
    <property type="match status" value="1"/>
</dbReference>
<protein>
    <recommendedName>
        <fullName evidence="2">Kelch-like protein diablo</fullName>
    </recommendedName>
</protein>
<evidence type="ECO:0000256" key="4">
    <source>
        <dbReference type="ARBA" id="ARBA00022737"/>
    </source>
</evidence>
<accession>A0A6J2YTW3</accession>
<dbReference type="Gene3D" id="3.30.710.10">
    <property type="entry name" value="Potassium Channel Kv1.1, Chain A"/>
    <property type="match status" value="1"/>
</dbReference>
<dbReference type="Pfam" id="PF07707">
    <property type="entry name" value="BACK"/>
    <property type="match status" value="1"/>
</dbReference>
<name>A0A6J2YTW3_SITOR</name>
<proteinExistence type="predicted"/>
<dbReference type="UniPathway" id="UPA00143"/>
<dbReference type="Pfam" id="PF01344">
    <property type="entry name" value="Kelch_1"/>
    <property type="match status" value="1"/>
</dbReference>
<dbReference type="InterPro" id="IPR015915">
    <property type="entry name" value="Kelch-typ_b-propeller"/>
</dbReference>
<keyword evidence="5" id="KW-0833">Ubl conjugation pathway</keyword>
<evidence type="ECO:0000259" key="8">
    <source>
        <dbReference type="PROSITE" id="PS50097"/>
    </source>
</evidence>
<keyword evidence="3" id="KW-0880">Kelch repeat</keyword>
<dbReference type="SMART" id="SM00225">
    <property type="entry name" value="BTB"/>
    <property type="match status" value="1"/>
</dbReference>
<dbReference type="InterPro" id="IPR011333">
    <property type="entry name" value="SKP1/BTB/POZ_sf"/>
</dbReference>
<dbReference type="Proteomes" id="UP000504635">
    <property type="component" value="Unplaced"/>
</dbReference>
<dbReference type="Gene3D" id="1.25.40.420">
    <property type="match status" value="1"/>
</dbReference>
<dbReference type="FunCoup" id="A0A6J2YTW3">
    <property type="interactions" value="1"/>
</dbReference>
<dbReference type="SMART" id="SM00875">
    <property type="entry name" value="BACK"/>
    <property type="match status" value="1"/>
</dbReference>
<keyword evidence="9" id="KW-1185">Reference proteome</keyword>
<dbReference type="InterPro" id="IPR000210">
    <property type="entry name" value="BTB/POZ_dom"/>
</dbReference>
<comment type="function">
    <text evidence="7">Probable substrate-specific adapter of an E3 ubiquitin-protein ligase complex which mediates the ubiquitination and subsequent proteasomal degradation of target proteins. May have a role in synapse differentiation and growth.</text>
</comment>
<feature type="domain" description="BTB" evidence="8">
    <location>
        <begin position="52"/>
        <end position="119"/>
    </location>
</feature>
<dbReference type="Gene3D" id="2.120.10.80">
    <property type="entry name" value="Kelch-type beta propeller"/>
    <property type="match status" value="2"/>
</dbReference>
<dbReference type="InParanoid" id="A0A6J2YTW3"/>
<dbReference type="RefSeq" id="XP_030767543.1">
    <property type="nucleotide sequence ID" value="XM_030911683.1"/>
</dbReference>
<dbReference type="SUPFAM" id="SSF54695">
    <property type="entry name" value="POZ domain"/>
    <property type="match status" value="1"/>
</dbReference>
<dbReference type="OrthoDB" id="1022638at2759"/>
<dbReference type="GeneID" id="115891255"/>
<dbReference type="PANTHER" id="PTHR24412">
    <property type="entry name" value="KELCH PROTEIN"/>
    <property type="match status" value="1"/>
</dbReference>
<dbReference type="InterPro" id="IPR011043">
    <property type="entry name" value="Gal_Oxase/kelch_b-propeller"/>
</dbReference>
<dbReference type="PRINTS" id="PR00501">
    <property type="entry name" value="KELCHREPEAT"/>
</dbReference>
<dbReference type="PANTHER" id="PTHR24412:SF35">
    <property type="entry name" value="ACTIN-BINDING PROTEIN IPP"/>
    <property type="match status" value="1"/>
</dbReference>
<dbReference type="SMART" id="SM00612">
    <property type="entry name" value="Kelch"/>
    <property type="match status" value="6"/>
</dbReference>
<dbReference type="Pfam" id="PF00651">
    <property type="entry name" value="BTB"/>
    <property type="match status" value="1"/>
</dbReference>
<evidence type="ECO:0000256" key="1">
    <source>
        <dbReference type="ARBA" id="ARBA00004906"/>
    </source>
</evidence>
<evidence type="ECO:0000256" key="7">
    <source>
        <dbReference type="ARBA" id="ARBA00043912"/>
    </source>
</evidence>
<sequence length="593" mass="67446">MAPSKPLKLKNEIPSNNKKNKFLSIESDDISYSFAARLLGNLNLLRRDKLFCDIDIKIGNEVFSVHKAILTASSPYFHAMFTGGLCEKDQNCVELHGVFPKTFEFILEFMYTGTVVVDKNNVEDLVIAADMFEIIEIITKCSYFLIDQLHETNAIGIYLFARDHNILELKVSAIRYIEEHFPKVIKEEEIYELEKDTFINFLCSEYLKIDSECEMFEAAIKWIKHDIANRKPYVFDILKKVRLPLISFTFLERAINECPDSSLKVALKSVYSDMINQKGCLVPLNAKPRKCAKKDIYVIGGSKRELHSVWDRGLEMHYVSIEKFNTFTRKWAKVPDMRVNRLVPGVASLNGYIYVVGGEEGSNILSSCERYDPETKTWTQVASMVIPRCEFGLCALDGYLYAMGGWVGRDIIDSIERYDPRVDKWEVVGSLSESRFSMGLVSYEGLIYMVGGSSLTQRNMQDLMRYNPVSGKWQKLPSMSIARFQMGVAVLDDYLYVVGGTCRQQVLSSVERYSFKKNMWEIVQSMTLERSGPAVSAIDGYLYVIGGAKVHATPFYRAQCTISDVECFNPYNNSWSVCPPLSETRAEAGAVVI</sequence>
<dbReference type="InterPro" id="IPR017096">
    <property type="entry name" value="BTB-kelch_protein"/>
</dbReference>
<dbReference type="FunFam" id="1.25.40.420:FF:000001">
    <property type="entry name" value="Kelch-like family member 12"/>
    <property type="match status" value="1"/>
</dbReference>
<reference evidence="10" key="1">
    <citation type="submission" date="2025-08" db="UniProtKB">
        <authorList>
            <consortium name="RefSeq"/>
        </authorList>
    </citation>
    <scope>IDENTIFICATION</scope>
    <source>
        <tissue evidence="10">Gonads</tissue>
    </source>
</reference>
<evidence type="ECO:0000313" key="10">
    <source>
        <dbReference type="RefSeq" id="XP_030767543.1"/>
    </source>
</evidence>
<evidence type="ECO:0000256" key="3">
    <source>
        <dbReference type="ARBA" id="ARBA00022441"/>
    </source>
</evidence>
<evidence type="ECO:0000256" key="6">
    <source>
        <dbReference type="ARBA" id="ARBA00023203"/>
    </source>
</evidence>